<accession>A0AAW0AJN6</accession>
<protein>
    <submittedName>
        <fullName evidence="2">Uncharacterized protein</fullName>
    </submittedName>
</protein>
<evidence type="ECO:0000256" key="1">
    <source>
        <dbReference type="SAM" id="MobiDB-lite"/>
    </source>
</evidence>
<keyword evidence="3" id="KW-1185">Reference proteome</keyword>
<comment type="caution">
    <text evidence="2">The sequence shown here is derived from an EMBL/GenBank/DDBJ whole genome shotgun (WGS) entry which is preliminary data.</text>
</comment>
<reference evidence="2 3" key="1">
    <citation type="journal article" date="2024" name="J Genomics">
        <title>Draft genome sequencing and assembly of Favolaschia claudopus CIRM-BRFM 2984 isolated from oak limbs.</title>
        <authorList>
            <person name="Navarro D."/>
            <person name="Drula E."/>
            <person name="Chaduli D."/>
            <person name="Cazenave R."/>
            <person name="Ahrendt S."/>
            <person name="Wang J."/>
            <person name="Lipzen A."/>
            <person name="Daum C."/>
            <person name="Barry K."/>
            <person name="Grigoriev I.V."/>
            <person name="Favel A."/>
            <person name="Rosso M.N."/>
            <person name="Martin F."/>
        </authorList>
    </citation>
    <scope>NUCLEOTIDE SEQUENCE [LARGE SCALE GENOMIC DNA]</scope>
    <source>
        <strain evidence="2 3">CIRM-BRFM 2984</strain>
    </source>
</reference>
<evidence type="ECO:0000313" key="3">
    <source>
        <dbReference type="Proteomes" id="UP001362999"/>
    </source>
</evidence>
<proteinExistence type="predicted"/>
<organism evidence="2 3">
    <name type="scientific">Favolaschia claudopus</name>
    <dbReference type="NCBI Taxonomy" id="2862362"/>
    <lineage>
        <taxon>Eukaryota</taxon>
        <taxon>Fungi</taxon>
        <taxon>Dikarya</taxon>
        <taxon>Basidiomycota</taxon>
        <taxon>Agaricomycotina</taxon>
        <taxon>Agaricomycetes</taxon>
        <taxon>Agaricomycetidae</taxon>
        <taxon>Agaricales</taxon>
        <taxon>Marasmiineae</taxon>
        <taxon>Mycenaceae</taxon>
        <taxon>Favolaschia</taxon>
    </lineage>
</organism>
<feature type="region of interest" description="Disordered" evidence="1">
    <location>
        <begin position="1"/>
        <end position="20"/>
    </location>
</feature>
<sequence length="364" mass="40627">MSVFGSSIPTIDEPRRDTKTPTRDCIYSIEFTSNRCGASDFVGHPMSNGQIRTSTIPPTVPPLSLTSFSPPKCCLCKALPHTNGAVNTVTICIDVPRAGIRNLAAGRLTRPQRGKLRLIPLSRNLFVVVVAAASAPRSGAHSFDYTYCVPASDRICAEVLAAGRQIPVTDIYSSGFPTYFSRLPFSSPPRRAELKLTIFLTKHQHHLLYVSRSRERVFPYIVATTQPRIQSSIFRRPASEVFRVKSTSAERRFQGCIRNFPPAARAIVDTTDPELEIRDLALSLSVYRGLNCVKLAKSAKPKNFFFAARLTRSFFSSAARRRLPVNLHFSSISAASFQQSEPSRDFKITRGSRYKIFDFVLYPR</sequence>
<name>A0AAW0AJN6_9AGAR</name>
<dbReference type="Proteomes" id="UP001362999">
    <property type="component" value="Unassembled WGS sequence"/>
</dbReference>
<dbReference type="AlphaFoldDB" id="A0AAW0AJN6"/>
<gene>
    <name evidence="2" type="ORF">R3P38DRAFT_2788988</name>
</gene>
<dbReference type="EMBL" id="JAWWNJ010000061">
    <property type="protein sequence ID" value="KAK7013007.1"/>
    <property type="molecule type" value="Genomic_DNA"/>
</dbReference>
<evidence type="ECO:0000313" key="2">
    <source>
        <dbReference type="EMBL" id="KAK7013007.1"/>
    </source>
</evidence>